<gene>
    <name evidence="6" type="ORF">EYC84_005093</name>
</gene>
<keyword evidence="3" id="KW-0963">Cytoplasm</keyword>
<proteinExistence type="predicted"/>
<dbReference type="VEuPathDB" id="FungiDB:MFRU_001g05210"/>
<feature type="compositionally biased region" description="Acidic residues" evidence="5">
    <location>
        <begin position="102"/>
        <end position="114"/>
    </location>
</feature>
<accession>A0A5M9JVG8</accession>
<feature type="compositionally biased region" description="Basic and acidic residues" evidence="5">
    <location>
        <begin position="321"/>
        <end position="336"/>
    </location>
</feature>
<dbReference type="EMBL" id="VICG01000003">
    <property type="protein sequence ID" value="KAA8573508.1"/>
    <property type="molecule type" value="Genomic_DNA"/>
</dbReference>
<dbReference type="InterPro" id="IPR011993">
    <property type="entry name" value="PH-like_dom_sf"/>
</dbReference>
<feature type="region of interest" description="Disordered" evidence="5">
    <location>
        <begin position="304"/>
        <end position="336"/>
    </location>
</feature>
<dbReference type="GO" id="GO:0005829">
    <property type="term" value="C:cytosol"/>
    <property type="evidence" value="ECO:0007669"/>
    <property type="project" value="TreeGrafter"/>
</dbReference>
<dbReference type="Pfam" id="PF03517">
    <property type="entry name" value="Voldacs"/>
    <property type="match status" value="1"/>
</dbReference>
<dbReference type="Proteomes" id="UP000322873">
    <property type="component" value="Unassembled WGS sequence"/>
</dbReference>
<organism evidence="6 7">
    <name type="scientific">Monilinia fructicola</name>
    <name type="common">Brown rot fungus</name>
    <name type="synonym">Ciboria fructicola</name>
    <dbReference type="NCBI Taxonomy" id="38448"/>
    <lineage>
        <taxon>Eukaryota</taxon>
        <taxon>Fungi</taxon>
        <taxon>Dikarya</taxon>
        <taxon>Ascomycota</taxon>
        <taxon>Pezizomycotina</taxon>
        <taxon>Leotiomycetes</taxon>
        <taxon>Helotiales</taxon>
        <taxon>Sclerotiniaceae</taxon>
        <taxon>Monilinia</taxon>
    </lineage>
</organism>
<feature type="region of interest" description="Disordered" evidence="5">
    <location>
        <begin position="96"/>
        <end position="123"/>
    </location>
</feature>
<evidence type="ECO:0000256" key="1">
    <source>
        <dbReference type="ARBA" id="ARBA00004123"/>
    </source>
</evidence>
<evidence type="ECO:0000313" key="6">
    <source>
        <dbReference type="EMBL" id="KAA8573508.1"/>
    </source>
</evidence>
<reference evidence="6 7" key="1">
    <citation type="submission" date="2019-06" db="EMBL/GenBank/DDBJ databases">
        <title>Genome Sequence of the Brown Rot Fungal Pathogen Monilinia fructicola.</title>
        <authorList>
            <person name="De Miccolis Angelini R.M."/>
            <person name="Landi L."/>
            <person name="Abate D."/>
            <person name="Pollastro S."/>
            <person name="Romanazzi G."/>
            <person name="Faretra F."/>
        </authorList>
    </citation>
    <scope>NUCLEOTIDE SEQUENCE [LARGE SCALE GENOMIC DNA]</scope>
    <source>
        <strain evidence="6 7">Mfrc123</strain>
    </source>
</reference>
<dbReference type="AlphaFoldDB" id="A0A5M9JVG8"/>
<evidence type="ECO:0000256" key="2">
    <source>
        <dbReference type="ARBA" id="ARBA00004496"/>
    </source>
</evidence>
<dbReference type="InterPro" id="IPR039924">
    <property type="entry name" value="ICln/Lot5/Saf5"/>
</dbReference>
<dbReference type="GO" id="GO:0000387">
    <property type="term" value="P:spliceosomal snRNP assembly"/>
    <property type="evidence" value="ECO:0007669"/>
    <property type="project" value="TreeGrafter"/>
</dbReference>
<comment type="caution">
    <text evidence="6">The sequence shown here is derived from an EMBL/GenBank/DDBJ whole genome shotgun (WGS) entry which is preliminary data.</text>
</comment>
<dbReference type="PANTHER" id="PTHR21399">
    <property type="entry name" value="CHLORIDE CONDUCTANCE REGULATORY PROTEIN ICLN"/>
    <property type="match status" value="1"/>
</dbReference>
<dbReference type="GO" id="GO:0034715">
    <property type="term" value="C:pICln-Sm protein complex"/>
    <property type="evidence" value="ECO:0007669"/>
    <property type="project" value="TreeGrafter"/>
</dbReference>
<feature type="compositionally biased region" description="Polar residues" evidence="5">
    <location>
        <begin position="36"/>
        <end position="45"/>
    </location>
</feature>
<comment type="subcellular location">
    <subcellularLocation>
        <location evidence="2">Cytoplasm</location>
    </subcellularLocation>
    <subcellularLocation>
        <location evidence="1">Nucleus</location>
    </subcellularLocation>
</comment>
<protein>
    <submittedName>
        <fullName evidence="6">Uncharacterized protein</fullName>
    </submittedName>
</protein>
<dbReference type="GO" id="GO:0005681">
    <property type="term" value="C:spliceosomal complex"/>
    <property type="evidence" value="ECO:0007669"/>
    <property type="project" value="TreeGrafter"/>
</dbReference>
<dbReference type="GO" id="GO:0045292">
    <property type="term" value="P:mRNA cis splicing, via spliceosome"/>
    <property type="evidence" value="ECO:0007669"/>
    <property type="project" value="TreeGrafter"/>
</dbReference>
<keyword evidence="4" id="KW-0539">Nucleus</keyword>
<dbReference type="VEuPathDB" id="FungiDB:MFRU_001g05200"/>
<evidence type="ECO:0000313" key="7">
    <source>
        <dbReference type="Proteomes" id="UP000322873"/>
    </source>
</evidence>
<evidence type="ECO:0000256" key="4">
    <source>
        <dbReference type="ARBA" id="ARBA00023242"/>
    </source>
</evidence>
<feature type="region of interest" description="Disordered" evidence="5">
    <location>
        <begin position="19"/>
        <end position="75"/>
    </location>
</feature>
<sequence length="336" mass="36273">MWGGVLNWVDAQNSSMPMHQYLHTQPPPSAPLYAQAHSSPTQSLSPREPNAKRDASTAASARFRQKKKTEGKEIKELEGENGFLKELVMGRIKWKEEKDNEEKDNEENNNEENENEGKEKDEAAAVETVDAYISTENVTIFNNTTSAGLAIPYTSISLHAIQRLPDPTDTSKGEVAGLFMQLETPPPAGEDIPSIIELVLIPAESDSTKTLYESLSNCSNLVPDEEDEDMEGGGAEIQFEGNIGYEGISGLPGVQQGATDGGLPPPFPGSGGWITAENVSEYFDADGNWIGGEESVEVEVLGDGAGRVRGHDEVEGGTEANGHDEADEASKRPRTD</sequence>
<name>A0A5M9JVG8_MONFR</name>
<dbReference type="PANTHER" id="PTHR21399:SF0">
    <property type="entry name" value="METHYLOSOME SUBUNIT PICLN"/>
    <property type="match status" value="1"/>
</dbReference>
<evidence type="ECO:0000256" key="3">
    <source>
        <dbReference type="ARBA" id="ARBA00022490"/>
    </source>
</evidence>
<evidence type="ECO:0000256" key="5">
    <source>
        <dbReference type="SAM" id="MobiDB-lite"/>
    </source>
</evidence>
<keyword evidence="7" id="KW-1185">Reference proteome</keyword>
<dbReference type="Gene3D" id="2.30.29.30">
    <property type="entry name" value="Pleckstrin-homology domain (PH domain)/Phosphotyrosine-binding domain (PTB)"/>
    <property type="match status" value="1"/>
</dbReference>